<feature type="domain" description="Aminotransferase class I/classII large" evidence="4">
    <location>
        <begin position="3"/>
        <end position="232"/>
    </location>
</feature>
<proteinExistence type="predicted"/>
<evidence type="ECO:0000313" key="5">
    <source>
        <dbReference type="EMBL" id="VAV96689.1"/>
    </source>
</evidence>
<dbReference type="PANTHER" id="PTHR43643">
    <property type="entry name" value="HISTIDINOL-PHOSPHATE AMINOTRANSFERASE 2"/>
    <property type="match status" value="1"/>
</dbReference>
<evidence type="ECO:0000256" key="1">
    <source>
        <dbReference type="ARBA" id="ARBA00022576"/>
    </source>
</evidence>
<dbReference type="InterPro" id="IPR015422">
    <property type="entry name" value="PyrdxlP-dep_Trfase_small"/>
</dbReference>
<evidence type="ECO:0000256" key="3">
    <source>
        <dbReference type="ARBA" id="ARBA00022898"/>
    </source>
</evidence>
<dbReference type="EC" id="2.6.1.57" evidence="5"/>
<evidence type="ECO:0000256" key="2">
    <source>
        <dbReference type="ARBA" id="ARBA00022679"/>
    </source>
</evidence>
<keyword evidence="1 5" id="KW-0032">Aminotransferase</keyword>
<dbReference type="SUPFAM" id="SSF53383">
    <property type="entry name" value="PLP-dependent transferases"/>
    <property type="match status" value="1"/>
</dbReference>
<dbReference type="GO" id="GO:0030170">
    <property type="term" value="F:pyridoxal phosphate binding"/>
    <property type="evidence" value="ECO:0007669"/>
    <property type="project" value="InterPro"/>
</dbReference>
<dbReference type="EMBL" id="UOEK01000104">
    <property type="protein sequence ID" value="VAV96689.1"/>
    <property type="molecule type" value="Genomic_DNA"/>
</dbReference>
<dbReference type="InterPro" id="IPR015421">
    <property type="entry name" value="PyrdxlP-dep_Trfase_major"/>
</dbReference>
<dbReference type="Gene3D" id="3.90.1150.10">
    <property type="entry name" value="Aspartate Aminotransferase, domain 1"/>
    <property type="match status" value="1"/>
</dbReference>
<dbReference type="CDD" id="cd00609">
    <property type="entry name" value="AAT_like"/>
    <property type="match status" value="1"/>
</dbReference>
<keyword evidence="3" id="KW-0663">Pyridoxal phosphate</keyword>
<dbReference type="Pfam" id="PF00155">
    <property type="entry name" value="Aminotran_1_2"/>
    <property type="match status" value="1"/>
</dbReference>
<sequence>YRIVAVLAGSTYVEVPLTDDWVHDLAAMGQAVRDDTTMIVVCNPNNPTGTYVSDTELRAFVDSIDESILVVIDEAYAEFASAPDFSTCVDLALSRPNVIVSRTFSKIYGLAGLRVGYALGMPETLRELRKAQPPFIVNVAAVAGAIAAIADQHEIEQRRTTNAAQRKVLTDALDARGIRYADSQTNFVYLDLDVDAPGLGEALLHRGVIVRTLGDHIRITVGSAQENLRCVAALDEALREISP</sequence>
<dbReference type="PANTHER" id="PTHR43643:SF3">
    <property type="entry name" value="HISTIDINOL-PHOSPHATE AMINOTRANSFERASE"/>
    <property type="match status" value="1"/>
</dbReference>
<protein>
    <submittedName>
        <fullName evidence="5">Biosynthetic Aromatic amino acid aminotransferase beta @ Histidinol-phosphate aminotransferase</fullName>
        <ecNumber evidence="5">2.6.1.57</ecNumber>
        <ecNumber evidence="5">2.6.1.9</ecNumber>
    </submittedName>
</protein>
<dbReference type="InterPro" id="IPR004839">
    <property type="entry name" value="Aminotransferase_I/II_large"/>
</dbReference>
<dbReference type="InterPro" id="IPR015424">
    <property type="entry name" value="PyrdxlP-dep_Trfase"/>
</dbReference>
<feature type="non-terminal residue" evidence="5">
    <location>
        <position position="1"/>
    </location>
</feature>
<gene>
    <name evidence="5" type="ORF">MNBD_ACTINO02-3254</name>
</gene>
<keyword evidence="2 5" id="KW-0808">Transferase</keyword>
<reference evidence="5" key="1">
    <citation type="submission" date="2018-06" db="EMBL/GenBank/DDBJ databases">
        <authorList>
            <person name="Zhirakovskaya E."/>
        </authorList>
    </citation>
    <scope>NUCLEOTIDE SEQUENCE</scope>
</reference>
<dbReference type="GO" id="GO:0004400">
    <property type="term" value="F:histidinol-phosphate transaminase activity"/>
    <property type="evidence" value="ECO:0007669"/>
    <property type="project" value="UniProtKB-EC"/>
</dbReference>
<accession>A0A3B0RXF2</accession>
<dbReference type="Gene3D" id="3.40.640.10">
    <property type="entry name" value="Type I PLP-dependent aspartate aminotransferase-like (Major domain)"/>
    <property type="match status" value="1"/>
</dbReference>
<name>A0A3B0RXF2_9ZZZZ</name>
<evidence type="ECO:0000259" key="4">
    <source>
        <dbReference type="Pfam" id="PF00155"/>
    </source>
</evidence>
<dbReference type="InterPro" id="IPR050106">
    <property type="entry name" value="HistidinolP_aminotransfase"/>
</dbReference>
<dbReference type="AlphaFoldDB" id="A0A3B0RXF2"/>
<organism evidence="5">
    <name type="scientific">hydrothermal vent metagenome</name>
    <dbReference type="NCBI Taxonomy" id="652676"/>
    <lineage>
        <taxon>unclassified sequences</taxon>
        <taxon>metagenomes</taxon>
        <taxon>ecological metagenomes</taxon>
    </lineage>
</organism>
<dbReference type="EC" id="2.6.1.9" evidence="5"/>